<keyword evidence="2" id="KW-1185">Reference proteome</keyword>
<organism evidence="1 2">
    <name type="scientific">Fusarium solani subsp. cucurbitae</name>
    <name type="common">Neocosmosporum cucurbitae</name>
    <dbReference type="NCBI Taxonomy" id="2747967"/>
    <lineage>
        <taxon>Eukaryota</taxon>
        <taxon>Fungi</taxon>
        <taxon>Dikarya</taxon>
        <taxon>Ascomycota</taxon>
        <taxon>Pezizomycotina</taxon>
        <taxon>Sordariomycetes</taxon>
        <taxon>Hypocreomycetidae</taxon>
        <taxon>Hypocreales</taxon>
        <taxon>Nectriaceae</taxon>
        <taxon>Fusarium</taxon>
        <taxon>Fusarium solani species complex</taxon>
    </lineage>
</organism>
<evidence type="ECO:0000313" key="1">
    <source>
        <dbReference type="EMBL" id="UPL00067.1"/>
    </source>
</evidence>
<evidence type="ECO:0000313" key="2">
    <source>
        <dbReference type="Proteomes" id="UP000830768"/>
    </source>
</evidence>
<protein>
    <submittedName>
        <fullName evidence="1">Uncharacterized protein</fullName>
    </submittedName>
</protein>
<dbReference type="Proteomes" id="UP000830768">
    <property type="component" value="Chromosome 9"/>
</dbReference>
<sequence>MTGQSPRPRALIERINVETEKCLTVLNKLPRPAQRNACALHTFEAKLAAAEKEEECQAFRAERRRLIREKVSGLKEATSDWHDETNDVVEDLVTALLKPVLREIESHIAKSSRDTTQIDTSSGVDQVAIPRTPTMPTTPVPETNQAQGLSVDSTILAADQQTKRKASPSRPPALKRQRRGLEKNTITFAEVFRNGNAPIKRIIVQYPPDYGEWYIIRCRRHDINFKENPLKAASRHICQSKHPNMPRNYVSVIKMMGYRVVDCDEGLAEQNNAVAREVFGIRSQPRSADSIEVGYDTFAPVPERPLRDDDSDYEEARGGEFTPQTSSSARRRSIMVITDPTAGEVYQVYWRMLKKWAAAMVLPLENLERFGVEDSIESLGLLKSLPSCYTYDSLAKTFQWSEGYEAGGKYVSKREFPVMFFNGASFLNMSEVAWVPAKDLNPPEICALEPHIQRQVLDFLAAKGARQVGVFEDEPEERGVEEESEERYVEERPERENSKEEGNPCQTIQQNGALQPSGQTVPMYEEATEVSQPARNVESSVTAPIVIDLTGEDLEENEESAPDKDTPSGEEQPANSAVYEAITNEERVVAEDLSQVELENRDPSLGTAPSTDTTMTDPPTPVVAQSLVAEQESILRLQPTPSMTPEVTLVAQLACRMVDQVDKSIELQHTLRRADTELALQHSPDRPQETLHITQSSPNAYRDEGLYAMTPVIQDRPRQTHPVHPIPRPQTVGPSPGLLPELRVQTNHQEKSACRLPSIQNLLEGPIMGSLGSSQLGTALQSPMMTPSPYTPGSSLPHHPRPDETQTHPTPTMMSPQLTPRATSFRNWNWLSCFTQPVAEQLQLASGSPVPASPRDFMDHMGRLQCPFCRIHVFQFDYFTQHLQHPCRSIRVGQASPGMSAARRG</sequence>
<accession>A0ACD3ZG20</accession>
<gene>
    <name evidence="1" type="ORF">LCI18_011001</name>
</gene>
<name>A0ACD3ZG20_FUSSC</name>
<proteinExistence type="predicted"/>
<reference evidence="1" key="1">
    <citation type="submission" date="2021-11" db="EMBL/GenBank/DDBJ databases">
        <title>Fusarium solani-melongenae Genome sequencing and assembly.</title>
        <authorList>
            <person name="Xie S."/>
            <person name="Huang L."/>
            <person name="Zhang X."/>
        </authorList>
    </citation>
    <scope>NUCLEOTIDE SEQUENCE</scope>
    <source>
        <strain evidence="1">CRI 24-3</strain>
    </source>
</reference>
<dbReference type="EMBL" id="CP090037">
    <property type="protein sequence ID" value="UPL00067.1"/>
    <property type="molecule type" value="Genomic_DNA"/>
</dbReference>